<name>A0A139BUD1_9PROT</name>
<dbReference type="PANTHER" id="PTHR30388">
    <property type="entry name" value="ALDEHYDE OXIDOREDUCTASE MOLYBDENUM COFACTOR ASSEMBLY PROTEIN"/>
    <property type="match status" value="1"/>
</dbReference>
<dbReference type="PANTHER" id="PTHR30388:SF4">
    <property type="entry name" value="MOLYBDENUM COFACTOR INSERTION CHAPERONE PAOD"/>
    <property type="match status" value="1"/>
</dbReference>
<dbReference type="InterPro" id="IPR003777">
    <property type="entry name" value="XdhC_CoxI"/>
</dbReference>
<feature type="domain" description="XdhC Rossmann" evidence="3">
    <location>
        <begin position="165"/>
        <end position="305"/>
    </location>
</feature>
<dbReference type="Pfam" id="PF02625">
    <property type="entry name" value="XdhC_CoxI"/>
    <property type="match status" value="1"/>
</dbReference>
<dbReference type="InterPro" id="IPR027051">
    <property type="entry name" value="XdhC_Rossmann_dom"/>
</dbReference>
<reference evidence="4 5" key="1">
    <citation type="submission" date="2016-02" db="EMBL/GenBank/DDBJ databases">
        <authorList>
            <person name="Wen L."/>
            <person name="He K."/>
            <person name="Yang H."/>
        </authorList>
    </citation>
    <scope>NUCLEOTIDE SEQUENCE [LARGE SCALE GENOMIC DNA]</scope>
    <source>
        <strain evidence="4">ShG14-8</strain>
    </source>
</reference>
<dbReference type="SUPFAM" id="SSF51735">
    <property type="entry name" value="NAD(P)-binding Rossmann-fold domains"/>
    <property type="match status" value="1"/>
</dbReference>
<dbReference type="Gene3D" id="3.40.50.720">
    <property type="entry name" value="NAD(P)-binding Rossmann-like Domain"/>
    <property type="match status" value="1"/>
</dbReference>
<evidence type="ECO:0000256" key="1">
    <source>
        <dbReference type="SAM" id="MobiDB-lite"/>
    </source>
</evidence>
<evidence type="ECO:0000313" key="5">
    <source>
        <dbReference type="Proteomes" id="UP000070578"/>
    </source>
</evidence>
<reference evidence="4 5" key="2">
    <citation type="submission" date="2016-03" db="EMBL/GenBank/DDBJ databases">
        <title>New uncultured bacterium of the family Gallionellaceae from acid mine drainage: description and reconstruction of genome based on metagenomic analysis of microbial community.</title>
        <authorList>
            <person name="Kadnikov V."/>
            <person name="Ivasenko D."/>
            <person name="Beletsky A."/>
            <person name="Mardanov A."/>
            <person name="Danilova E."/>
            <person name="Pimenov N."/>
            <person name="Karnachuk O."/>
            <person name="Ravin N."/>
        </authorList>
    </citation>
    <scope>NUCLEOTIDE SEQUENCE [LARGE SCALE GENOMIC DNA]</scope>
    <source>
        <strain evidence="4">ShG14-8</strain>
    </source>
</reference>
<accession>A0A139BUD1</accession>
<feature type="domain" description="XdhC- CoxI" evidence="2">
    <location>
        <begin position="15"/>
        <end position="82"/>
    </location>
</feature>
<organism evidence="4 5">
    <name type="scientific">Candidatus Gallionella acididurans</name>
    <dbReference type="NCBI Taxonomy" id="1796491"/>
    <lineage>
        <taxon>Bacteria</taxon>
        <taxon>Pseudomonadati</taxon>
        <taxon>Pseudomonadota</taxon>
        <taxon>Betaproteobacteria</taxon>
        <taxon>Nitrosomonadales</taxon>
        <taxon>Gallionellaceae</taxon>
        <taxon>Gallionella</taxon>
    </lineage>
</organism>
<dbReference type="Pfam" id="PF13478">
    <property type="entry name" value="XdhC_C"/>
    <property type="match status" value="1"/>
</dbReference>
<evidence type="ECO:0000259" key="2">
    <source>
        <dbReference type="Pfam" id="PF02625"/>
    </source>
</evidence>
<comment type="caution">
    <text evidence="4">The sequence shown here is derived from an EMBL/GenBank/DDBJ whole genome shotgun (WGS) entry which is preliminary data.</text>
</comment>
<dbReference type="InterPro" id="IPR036291">
    <property type="entry name" value="NAD(P)-bd_dom_sf"/>
</dbReference>
<dbReference type="InterPro" id="IPR052698">
    <property type="entry name" value="MoCofactor_Util/Proc"/>
</dbReference>
<dbReference type="AlphaFoldDB" id="A0A139BUD1"/>
<evidence type="ECO:0000313" key="4">
    <source>
        <dbReference type="EMBL" id="KXS32587.1"/>
    </source>
</evidence>
<protein>
    <submittedName>
        <fullName evidence="4">CO dehydrogenases maturation factor</fullName>
    </submittedName>
</protein>
<feature type="region of interest" description="Disordered" evidence="1">
    <location>
        <begin position="320"/>
        <end position="345"/>
    </location>
</feature>
<dbReference type="Proteomes" id="UP000070578">
    <property type="component" value="Unassembled WGS sequence"/>
</dbReference>
<proteinExistence type="predicted"/>
<sequence>MDSVDLSVLKTLRDWQAADLPLWLVTVVETFGSSPRPPGSMLALRGDGLAVGSVSGGCIEDDLVLRAQRGQLAGDCCEVLSYGATGEEARRFKLPCGGVIRLVVEPVHNVDWVEQVLHLVRTHRLVRRTLHLDTLRVGLEDAGRGEKISFDGAMLTTVHGPRWRMLIIGAGQTSAYLARMAQALDYQVIICDPRAEMRATWDVPDTTLTGEMPDDAVIALQADSATVIIALTHDPKLDDMALLEALKSPAFYVGALGSMANNARRRERLKMFDLTPEEIERLHGPVGLDIGSRTPPEIAVSILAHLIAIRNRAVEAAAQPVNQAPATEQRQANNQSKPIKQEMCS</sequence>
<evidence type="ECO:0000259" key="3">
    <source>
        <dbReference type="Pfam" id="PF13478"/>
    </source>
</evidence>
<gene>
    <name evidence="4" type="ORF">AWT59_1307</name>
</gene>
<dbReference type="EMBL" id="LSLI01000025">
    <property type="protein sequence ID" value="KXS32587.1"/>
    <property type="molecule type" value="Genomic_DNA"/>
</dbReference>
<dbReference type="PATRIC" id="fig|1796491.3.peg.1430"/>